<protein>
    <submittedName>
        <fullName evidence="2">Uncharacterized protein</fullName>
    </submittedName>
</protein>
<keyword evidence="1" id="KW-0812">Transmembrane</keyword>
<proteinExistence type="predicted"/>
<keyword evidence="1" id="KW-0472">Membrane</keyword>
<feature type="transmembrane region" description="Helical" evidence="1">
    <location>
        <begin position="161"/>
        <end position="183"/>
    </location>
</feature>
<feature type="transmembrane region" description="Helical" evidence="1">
    <location>
        <begin position="18"/>
        <end position="39"/>
    </location>
</feature>
<name>A0AAD4R4F0_9BILA</name>
<evidence type="ECO:0000313" key="3">
    <source>
        <dbReference type="Proteomes" id="UP001201812"/>
    </source>
</evidence>
<organism evidence="2 3">
    <name type="scientific">Ditylenchus destructor</name>
    <dbReference type="NCBI Taxonomy" id="166010"/>
    <lineage>
        <taxon>Eukaryota</taxon>
        <taxon>Metazoa</taxon>
        <taxon>Ecdysozoa</taxon>
        <taxon>Nematoda</taxon>
        <taxon>Chromadorea</taxon>
        <taxon>Rhabditida</taxon>
        <taxon>Tylenchina</taxon>
        <taxon>Tylenchomorpha</taxon>
        <taxon>Sphaerularioidea</taxon>
        <taxon>Anguinidae</taxon>
        <taxon>Anguininae</taxon>
        <taxon>Ditylenchus</taxon>
    </lineage>
</organism>
<feature type="transmembrane region" description="Helical" evidence="1">
    <location>
        <begin position="84"/>
        <end position="106"/>
    </location>
</feature>
<reference evidence="2" key="1">
    <citation type="submission" date="2022-01" db="EMBL/GenBank/DDBJ databases">
        <title>Genome Sequence Resource for Two Populations of Ditylenchus destructor, the Migratory Endoparasitic Phytonematode.</title>
        <authorList>
            <person name="Zhang H."/>
            <person name="Lin R."/>
            <person name="Xie B."/>
        </authorList>
    </citation>
    <scope>NUCLEOTIDE SEQUENCE</scope>
    <source>
        <strain evidence="2">BazhouSP</strain>
    </source>
</reference>
<comment type="caution">
    <text evidence="2">The sequence shown here is derived from an EMBL/GenBank/DDBJ whole genome shotgun (WGS) entry which is preliminary data.</text>
</comment>
<keyword evidence="3" id="KW-1185">Reference proteome</keyword>
<keyword evidence="1" id="KW-1133">Transmembrane helix</keyword>
<feature type="transmembrane region" description="Helical" evidence="1">
    <location>
        <begin position="214"/>
        <end position="231"/>
    </location>
</feature>
<feature type="transmembrane region" description="Helical" evidence="1">
    <location>
        <begin position="59"/>
        <end position="78"/>
    </location>
</feature>
<gene>
    <name evidence="2" type="ORF">DdX_08371</name>
</gene>
<feature type="transmembrane region" description="Helical" evidence="1">
    <location>
        <begin position="126"/>
        <end position="149"/>
    </location>
</feature>
<feature type="transmembrane region" description="Helical" evidence="1">
    <location>
        <begin position="190"/>
        <end position="208"/>
    </location>
</feature>
<dbReference type="Proteomes" id="UP001201812">
    <property type="component" value="Unassembled WGS sequence"/>
</dbReference>
<evidence type="ECO:0000256" key="1">
    <source>
        <dbReference type="SAM" id="Phobius"/>
    </source>
</evidence>
<accession>A0AAD4R4F0</accession>
<dbReference type="AlphaFoldDB" id="A0AAD4R4F0"/>
<sequence length="255" mass="28419">MSSTGNLIGSIVSKSQDVIVIVSSILAIGLFSHTLYVYLVRGGAGLRIRSLSKCMVSYMAFNTVGLAVAIPMYTYPLFDVPCPVWASTLAFVHMAIEPLTVLFLALDRCLTIQFMSKRKTETRVFVWNLICNTACILSIVLPVSIGYLLNLPVDTINAISFYRSMYIFSFKMTSNTIVLVSCMTELLLEFFPNLTASVIVMTGNSYIFKYTGPYATTTQSINVMICAIIYSRTLHAKRGSNEKTEVTRFNRMTTF</sequence>
<evidence type="ECO:0000313" key="2">
    <source>
        <dbReference type="EMBL" id="KAI1715088.1"/>
    </source>
</evidence>
<dbReference type="EMBL" id="JAKKPZ010000012">
    <property type="protein sequence ID" value="KAI1715088.1"/>
    <property type="molecule type" value="Genomic_DNA"/>
</dbReference>